<evidence type="ECO:0000313" key="3">
    <source>
        <dbReference type="Proteomes" id="UP000053144"/>
    </source>
</evidence>
<dbReference type="AlphaFoldDB" id="A0A0L9U5H6"/>
<feature type="compositionally biased region" description="Low complexity" evidence="1">
    <location>
        <begin position="23"/>
        <end position="35"/>
    </location>
</feature>
<dbReference type="EMBL" id="CM003373">
    <property type="protein sequence ID" value="KOM38011.1"/>
    <property type="molecule type" value="Genomic_DNA"/>
</dbReference>
<name>A0A0L9U5H6_PHAAN</name>
<organism evidence="2 3">
    <name type="scientific">Phaseolus angularis</name>
    <name type="common">Azuki bean</name>
    <name type="synonym">Vigna angularis</name>
    <dbReference type="NCBI Taxonomy" id="3914"/>
    <lineage>
        <taxon>Eukaryota</taxon>
        <taxon>Viridiplantae</taxon>
        <taxon>Streptophyta</taxon>
        <taxon>Embryophyta</taxon>
        <taxon>Tracheophyta</taxon>
        <taxon>Spermatophyta</taxon>
        <taxon>Magnoliopsida</taxon>
        <taxon>eudicotyledons</taxon>
        <taxon>Gunneridae</taxon>
        <taxon>Pentapetalae</taxon>
        <taxon>rosids</taxon>
        <taxon>fabids</taxon>
        <taxon>Fabales</taxon>
        <taxon>Fabaceae</taxon>
        <taxon>Papilionoideae</taxon>
        <taxon>50 kb inversion clade</taxon>
        <taxon>NPAAA clade</taxon>
        <taxon>indigoferoid/millettioid clade</taxon>
        <taxon>Phaseoleae</taxon>
        <taxon>Vigna</taxon>
    </lineage>
</organism>
<dbReference type="Gramene" id="KOM38011">
    <property type="protein sequence ID" value="KOM38011"/>
    <property type="gene ID" value="LR48_Vigan03g139300"/>
</dbReference>
<protein>
    <submittedName>
        <fullName evidence="2">Uncharacterized protein</fullName>
    </submittedName>
</protein>
<proteinExistence type="predicted"/>
<feature type="compositionally biased region" description="Low complexity" evidence="1">
    <location>
        <begin position="1"/>
        <end position="12"/>
    </location>
</feature>
<reference evidence="3" key="1">
    <citation type="journal article" date="2015" name="Proc. Natl. Acad. Sci. U.S.A.">
        <title>Genome sequencing of adzuki bean (Vigna angularis) provides insight into high starch and low fat accumulation and domestication.</title>
        <authorList>
            <person name="Yang K."/>
            <person name="Tian Z."/>
            <person name="Chen C."/>
            <person name="Luo L."/>
            <person name="Zhao B."/>
            <person name="Wang Z."/>
            <person name="Yu L."/>
            <person name="Li Y."/>
            <person name="Sun Y."/>
            <person name="Li W."/>
            <person name="Chen Y."/>
            <person name="Li Y."/>
            <person name="Zhang Y."/>
            <person name="Ai D."/>
            <person name="Zhao J."/>
            <person name="Shang C."/>
            <person name="Ma Y."/>
            <person name="Wu B."/>
            <person name="Wang M."/>
            <person name="Gao L."/>
            <person name="Sun D."/>
            <person name="Zhang P."/>
            <person name="Guo F."/>
            <person name="Wang W."/>
            <person name="Li Y."/>
            <person name="Wang J."/>
            <person name="Varshney R.K."/>
            <person name="Wang J."/>
            <person name="Ling H.Q."/>
            <person name="Wan P."/>
        </authorList>
    </citation>
    <scope>NUCLEOTIDE SEQUENCE</scope>
    <source>
        <strain evidence="3">cv. Jingnong 6</strain>
    </source>
</reference>
<feature type="region of interest" description="Disordered" evidence="1">
    <location>
        <begin position="213"/>
        <end position="233"/>
    </location>
</feature>
<evidence type="ECO:0000256" key="1">
    <source>
        <dbReference type="SAM" id="MobiDB-lite"/>
    </source>
</evidence>
<dbReference type="Proteomes" id="UP000053144">
    <property type="component" value="Chromosome 3"/>
</dbReference>
<feature type="region of interest" description="Disordered" evidence="1">
    <location>
        <begin position="1"/>
        <end position="55"/>
    </location>
</feature>
<gene>
    <name evidence="2" type="ORF">LR48_Vigan03g139300</name>
</gene>
<feature type="compositionally biased region" description="Acidic residues" evidence="1">
    <location>
        <begin position="214"/>
        <end position="233"/>
    </location>
</feature>
<accession>A0A0L9U5H6</accession>
<sequence length="233" mass="25040">MATVGISSSDGSTGRDGEDSSDGGRSSSPSLVSSSYLERPEQEEGPGPRSPVRGGERVINGISLFLLQGRIDIDVEWAEPAGGWTTIGGYDWASHEMGSYEFEFSTREELHLWAEQSFIARDGEDAHLISLGVSHPNERVFHGKGSDRIVEGAGRLKLETKRLTASEKDLQEQVDCLAGELVKANEAIGDPLAVGFDIGQDVYDGKMMLVDASPAEEDGAAEEEGHLDEDDDA</sequence>
<evidence type="ECO:0000313" key="2">
    <source>
        <dbReference type="EMBL" id="KOM38011.1"/>
    </source>
</evidence>